<accession>A0A375YRJ2</accession>
<keyword evidence="2" id="KW-0812">Transmembrane</keyword>
<dbReference type="Proteomes" id="UP000252008">
    <property type="component" value="Unassembled WGS sequence"/>
</dbReference>
<dbReference type="STRING" id="39692.BST38_21660"/>
<feature type="transmembrane region" description="Helical" evidence="2">
    <location>
        <begin position="57"/>
        <end position="77"/>
    </location>
</feature>
<dbReference type="AlphaFoldDB" id="A0A375YRJ2"/>
<feature type="compositionally biased region" description="Basic and acidic residues" evidence="1">
    <location>
        <begin position="127"/>
        <end position="136"/>
    </location>
</feature>
<keyword evidence="2" id="KW-0472">Membrane</keyword>
<organism evidence="3 4">
    <name type="scientific">Mycolicibacterium parafortuitum</name>
    <name type="common">Mycobacterium parafortuitum</name>
    <dbReference type="NCBI Taxonomy" id="39692"/>
    <lineage>
        <taxon>Bacteria</taxon>
        <taxon>Bacillati</taxon>
        <taxon>Actinomycetota</taxon>
        <taxon>Actinomycetes</taxon>
        <taxon>Mycobacteriales</taxon>
        <taxon>Mycobacteriaceae</taxon>
        <taxon>Mycolicibacterium</taxon>
    </lineage>
</organism>
<feature type="region of interest" description="Disordered" evidence="1">
    <location>
        <begin position="117"/>
        <end position="140"/>
    </location>
</feature>
<sequence>MRVILPLAGSQSGAGILAGMTMPPEPGQPGAGDKDTTYTVPVAKPAKARLLQDGRDMFWSVGPLVVACVVLAGLLGMCSFAPQGPGVGPAPQYDAPAGLQADADALKIPIRVPQLPEGWQANSGSRKGIEAGRRDPVTGQPARAVGSVVGYLTPSGMYMSLTQSNADEDKLVASFSPELVPTGVQDVDGVRWVVYEGGERDGKLNEPVWTAEVPGPTGPAQLAVSGAGGTDEYRTLAAATQSQPPLTVT</sequence>
<keyword evidence="2" id="KW-1133">Transmembrane helix</keyword>
<evidence type="ECO:0008006" key="5">
    <source>
        <dbReference type="Google" id="ProtNLM"/>
    </source>
</evidence>
<dbReference type="EMBL" id="UEGS01000001">
    <property type="protein sequence ID" value="SRX83594.1"/>
    <property type="molecule type" value="Genomic_DNA"/>
</dbReference>
<evidence type="ECO:0000256" key="1">
    <source>
        <dbReference type="SAM" id="MobiDB-lite"/>
    </source>
</evidence>
<keyword evidence="4" id="KW-1185">Reference proteome</keyword>
<protein>
    <recommendedName>
        <fullName evidence="5">DUF4245 domain-containing protein</fullName>
    </recommendedName>
</protein>
<gene>
    <name evidence="3" type="ORF">MPP7335_05374</name>
</gene>
<proteinExistence type="predicted"/>
<evidence type="ECO:0000313" key="4">
    <source>
        <dbReference type="Proteomes" id="UP000252008"/>
    </source>
</evidence>
<dbReference type="InterPro" id="IPR025339">
    <property type="entry name" value="DUF4245"/>
</dbReference>
<evidence type="ECO:0000313" key="3">
    <source>
        <dbReference type="EMBL" id="SRX83594.1"/>
    </source>
</evidence>
<reference evidence="3 4" key="1">
    <citation type="submission" date="2018-05" db="EMBL/GenBank/DDBJ databases">
        <authorList>
            <consortium name="IHU Genomes"/>
        </authorList>
    </citation>
    <scope>NUCLEOTIDE SEQUENCE [LARGE SCALE GENOMIC DNA]</scope>
    <source>
        <strain evidence="3 4">P7335</strain>
    </source>
</reference>
<dbReference type="Pfam" id="PF14030">
    <property type="entry name" value="DUF4245"/>
    <property type="match status" value="1"/>
</dbReference>
<name>A0A375YRJ2_MYCPF</name>
<evidence type="ECO:0000256" key="2">
    <source>
        <dbReference type="SAM" id="Phobius"/>
    </source>
</evidence>